<accession>A0AAV8ZJS4</accession>
<gene>
    <name evidence="1" type="ORF">NQ314_004518</name>
</gene>
<evidence type="ECO:0000313" key="1">
    <source>
        <dbReference type="EMBL" id="KAJ8964933.1"/>
    </source>
</evidence>
<evidence type="ECO:0008006" key="3">
    <source>
        <dbReference type="Google" id="ProtNLM"/>
    </source>
</evidence>
<keyword evidence="2" id="KW-1185">Reference proteome</keyword>
<dbReference type="AlphaFoldDB" id="A0AAV8ZJS4"/>
<proteinExistence type="predicted"/>
<organism evidence="1 2">
    <name type="scientific">Rhamnusium bicolor</name>
    <dbReference type="NCBI Taxonomy" id="1586634"/>
    <lineage>
        <taxon>Eukaryota</taxon>
        <taxon>Metazoa</taxon>
        <taxon>Ecdysozoa</taxon>
        <taxon>Arthropoda</taxon>
        <taxon>Hexapoda</taxon>
        <taxon>Insecta</taxon>
        <taxon>Pterygota</taxon>
        <taxon>Neoptera</taxon>
        <taxon>Endopterygota</taxon>
        <taxon>Coleoptera</taxon>
        <taxon>Polyphaga</taxon>
        <taxon>Cucujiformia</taxon>
        <taxon>Chrysomeloidea</taxon>
        <taxon>Cerambycidae</taxon>
        <taxon>Lepturinae</taxon>
        <taxon>Rhagiini</taxon>
        <taxon>Rhamnusium</taxon>
    </lineage>
</organism>
<dbReference type="EMBL" id="JANEYF010001289">
    <property type="protein sequence ID" value="KAJ8964933.1"/>
    <property type="molecule type" value="Genomic_DNA"/>
</dbReference>
<reference evidence="1" key="1">
    <citation type="journal article" date="2023" name="Insect Mol. Biol.">
        <title>Genome sequencing provides insights into the evolution of gene families encoding plant cell wall-degrading enzymes in longhorned beetles.</title>
        <authorList>
            <person name="Shin N.R."/>
            <person name="Okamura Y."/>
            <person name="Kirsch R."/>
            <person name="Pauchet Y."/>
        </authorList>
    </citation>
    <scope>NUCLEOTIDE SEQUENCE</scope>
    <source>
        <strain evidence="1">RBIC_L_NR</strain>
    </source>
</reference>
<sequence length="182" mass="20824">MPIALKNAPYKKIYSEEDTEKVVRAVKNGISKRRRPACMTFLVKAPQNSPFQNNTPGNGWLKAFIKQHLNLRHRISEAVTSASTVVSANDIRGWFTTIDDFLKDDGHTDILKDASRHLCTFEADGYVTPPYIIFPYERRTLDISRTIPDKWAYGISDNGWMNVEVFYEYISALLYSAKNKKA</sequence>
<name>A0AAV8ZJS4_9CUCU</name>
<evidence type="ECO:0000313" key="2">
    <source>
        <dbReference type="Proteomes" id="UP001162156"/>
    </source>
</evidence>
<protein>
    <recommendedName>
        <fullName evidence="3">HTH CENPB-type domain-containing protein</fullName>
    </recommendedName>
</protein>
<dbReference type="Proteomes" id="UP001162156">
    <property type="component" value="Unassembled WGS sequence"/>
</dbReference>
<comment type="caution">
    <text evidence="1">The sequence shown here is derived from an EMBL/GenBank/DDBJ whole genome shotgun (WGS) entry which is preliminary data.</text>
</comment>